<dbReference type="Proteomes" id="UP000481643">
    <property type="component" value="Unassembled WGS sequence"/>
</dbReference>
<dbReference type="Pfam" id="PF03389">
    <property type="entry name" value="MobA_MobL"/>
    <property type="match status" value="1"/>
</dbReference>
<evidence type="ECO:0000259" key="3">
    <source>
        <dbReference type="Pfam" id="PF03389"/>
    </source>
</evidence>
<organism evidence="5 6">
    <name type="scientific">Brucella tritici</name>
    <dbReference type="NCBI Taxonomy" id="94626"/>
    <lineage>
        <taxon>Bacteria</taxon>
        <taxon>Pseudomonadati</taxon>
        <taxon>Pseudomonadota</taxon>
        <taxon>Alphaproteobacteria</taxon>
        <taxon>Hyphomicrobiales</taxon>
        <taxon>Brucellaceae</taxon>
        <taxon>Brucella/Ochrobactrum group</taxon>
        <taxon>Brucella</taxon>
    </lineage>
</organism>
<comment type="caution">
    <text evidence="5">The sequence shown here is derived from an EMBL/GenBank/DDBJ whole genome shotgun (WGS) entry which is preliminary data.</text>
</comment>
<dbReference type="EMBL" id="WBVX01000013">
    <property type="protein sequence ID" value="KAB2684358.1"/>
    <property type="molecule type" value="Genomic_DNA"/>
</dbReference>
<feature type="domain" description="MobA/MobL protein" evidence="3">
    <location>
        <begin position="17"/>
        <end position="249"/>
    </location>
</feature>
<dbReference type="InterPro" id="IPR041533">
    <property type="entry name" value="Bep_BID"/>
</dbReference>
<proteinExistence type="inferred from homology"/>
<dbReference type="Gene3D" id="3.40.50.300">
    <property type="entry name" value="P-loop containing nucleotide triphosphate hydrolases"/>
    <property type="match status" value="2"/>
</dbReference>
<gene>
    <name evidence="5" type="primary">traA</name>
    <name evidence="5" type="ORF">F9L08_13765</name>
</gene>
<dbReference type="Pfam" id="PF13604">
    <property type="entry name" value="AAA_30"/>
    <property type="match status" value="1"/>
</dbReference>
<feature type="domain" description="Bartonella effector protein BID" evidence="4">
    <location>
        <begin position="1327"/>
        <end position="1414"/>
    </location>
</feature>
<dbReference type="InterPro" id="IPR014136">
    <property type="entry name" value="TraA_Ti"/>
</dbReference>
<name>A0A6L3YMP7_9HYPH</name>
<dbReference type="CDD" id="cd17933">
    <property type="entry name" value="DEXSc_RecD-like"/>
    <property type="match status" value="1"/>
</dbReference>
<dbReference type="Gene3D" id="2.30.30.940">
    <property type="match status" value="1"/>
</dbReference>
<dbReference type="RefSeq" id="WP_151652012.1">
    <property type="nucleotide sequence ID" value="NZ_WBVX01000013.1"/>
</dbReference>
<keyword evidence="2" id="KW-0184">Conjugation</keyword>
<evidence type="ECO:0000313" key="6">
    <source>
        <dbReference type="Proteomes" id="UP000481643"/>
    </source>
</evidence>
<dbReference type="Pfam" id="PF17841">
    <property type="entry name" value="Bep_C_terminal"/>
    <property type="match status" value="1"/>
</dbReference>
<accession>A0A6L3YMP7</accession>
<dbReference type="InterPro" id="IPR005053">
    <property type="entry name" value="MobA_MobL"/>
</dbReference>
<evidence type="ECO:0000313" key="5">
    <source>
        <dbReference type="EMBL" id="KAB2684358.1"/>
    </source>
</evidence>
<dbReference type="SUPFAM" id="SSF52540">
    <property type="entry name" value="P-loop containing nucleoside triphosphate hydrolases"/>
    <property type="match status" value="2"/>
</dbReference>
<dbReference type="CDD" id="cd18809">
    <property type="entry name" value="SF1_C_RecD"/>
    <property type="match status" value="1"/>
</dbReference>
<reference evidence="5 6" key="1">
    <citation type="submission" date="2019-09" db="EMBL/GenBank/DDBJ databases">
        <title>Taxonomic organization of the family Brucellaceae based on a phylogenomic approach.</title>
        <authorList>
            <person name="Leclercq S."/>
            <person name="Cloeckaert A."/>
            <person name="Zygmunt M.S."/>
        </authorList>
    </citation>
    <scope>NUCLEOTIDE SEQUENCE [LARGE SCALE GENOMIC DNA]</scope>
    <source>
        <strain evidence="5 6">WS1830</strain>
    </source>
</reference>
<evidence type="ECO:0000256" key="2">
    <source>
        <dbReference type="ARBA" id="ARBA00022971"/>
    </source>
</evidence>
<evidence type="ECO:0000256" key="1">
    <source>
        <dbReference type="ARBA" id="ARBA00010873"/>
    </source>
</evidence>
<dbReference type="Gene3D" id="3.30.930.30">
    <property type="match status" value="1"/>
</dbReference>
<sequence>MAIMFVRAQVISRGAGRSVVSAAAYRHRTRMEEEQTGISFRYEGGKAELVHEELALPDQTPAWLRTMIDGRTIAGASEVLWNAVDTFEKRADAQLAREMIFALPEELSRAENVALVREFVRDNLTSAGMVADWVYHDKGGNPHIHLMTTLRPLTDDGFGPKKAAVLGNDGEPLRVVTPDRPKGKIVYRLWAGDKDTMKAWKIAWAETANRHLALAGHDIRLDGRSYAEQGLDGIAQSHLGPAKAALARKGKEMYFAPAALAKRQEMADRLADEPGLLLMQLSRERSTFDEREIAKALHRYVDDPTVFANIRARLMASSDLVTLKPQQIDPETGKVSDIAVFTTRSMLRTEYDMAQSARELSSRSGFKVASDKVDDAIRMVQSRDPEKPFKLDVEQVDAIRHVTGDSAISAVVGLAGAGKSTLLDAARLAWEGDGRRVVGAALAGKAAEGLEDSSGIKSRTLASWELAWADGRDRLQKGDVLVVDEAGMVSSEQLARVLKIVDEAGAKAVLVGDPMQLQPIQAGAAFRAIVERIGFAELTGVRRQREQWARDASRLFARGKVEEALDAYAQHDRILQLETRDAVIERIVADWGKAREEYRARAESENRTLSGSELLVLAQTNDDVRTLNEALRAVMAGQGALGEERAFQTERGARQFAVGDRLIFLENARFFEKRAEHLSVQHVKNGMLGTVVSATSARGETLLTVKLDAGREVTFGQDTYRNIDHGYAATVHKSQGATVDRTFVLATGMMDHHLAYVAMSRHRDRADLYMAHGDFAPRDKWGRAPRADHAAGVTGELVETGDAKFRPDDEDAKESPYADVKTDDGTVHRVWGVSLPKALEKGSVSEGDTVTLRKDGVETVKVEVPVIDPETGAKRFEEREVKRNVWTAERIETTEARQQRIEQESHRPELFKQLVERLSRSGAKSTTLDYETEAGYQAQVVDFARRRNMGHAIELAAGMEAGMERRLSWIGAQCDRVARLWERASVALGLAIEKDRSVSYDDQAVRAEAVVSAPNATGAGQTAQQAPIADEVRYLIAPQTSFSRSMEEDARAEQLASVRWKEREAILLPVLERIYRDPVVALDQLNRQASALDIEPRRLGEDLACAPSMLGAMRGSASLTEGQAARQERAEAVTAVADLVPLVRSHAESFKRDQSLFANREHARRAAMSLSVPVLSPHAMARLTEIEAVRAKGGEGAYKTAFAYAAAERSLSQEMKAVDEALTARFGWSAFTDKADQYAEKQMVDRMAEGVSDGKRAELTTLFAAVRRFNEQLYLAEKRDPSRTVTPAAYDPAMTPEMSKPPALPMLAAVTEFKSSVEEEARMRALEVPRYKQQRAILAEAAQRVWRDPAASLAMIEDLVIKGVEPERIASAVTNEPAAYGPLRGSERVMDRLLASGKEHKAAITAMESVAAHVVSMGKAWQGTFDAERSAVLADRERMSVPVPGLSPRAEADLARLTAAVEKSRQDITQLVRELDAKVRAEFADVSKALDKRFGPNAIGREQSDVVDRVPAAQRKIFEAMQPRLKVLQNAVRADRAQDIIAERQIRALNQTKGITR</sequence>
<protein>
    <submittedName>
        <fullName evidence="5">Ti-type conjugative transfer relaxase TraA</fullName>
    </submittedName>
</protein>
<comment type="similarity">
    <text evidence="1">Belongs to the MobA/MobL family.</text>
</comment>
<dbReference type="InterPro" id="IPR027417">
    <property type="entry name" value="P-loop_NTPase"/>
</dbReference>
<evidence type="ECO:0000259" key="4">
    <source>
        <dbReference type="Pfam" id="PF17841"/>
    </source>
</evidence>
<dbReference type="NCBIfam" id="TIGR02768">
    <property type="entry name" value="TraA_Ti"/>
    <property type="match status" value="1"/>
</dbReference>